<dbReference type="PANTHER" id="PTHR11558">
    <property type="entry name" value="SPERMIDINE/SPERMINE SYNTHASE"/>
    <property type="match status" value="1"/>
</dbReference>
<dbReference type="InterPro" id="IPR037163">
    <property type="entry name" value="Spermidine_synt_N_sf"/>
</dbReference>
<comment type="pathway">
    <text evidence="4">Amine and polyamine biosynthesis; spermidine biosynthesis; spermidine from putrescine: step 1/1.</text>
</comment>
<dbReference type="AlphaFoldDB" id="A0A1G8YKS7"/>
<feature type="binding site" evidence="4">
    <location>
        <position position="106"/>
    </location>
    <ligand>
        <name>S-methyl-5'-thioadenosine</name>
        <dbReference type="ChEBI" id="CHEBI:17509"/>
    </ligand>
</feature>
<dbReference type="HAMAP" id="MF_00198">
    <property type="entry name" value="Spermidine_synth"/>
    <property type="match status" value="1"/>
</dbReference>
<dbReference type="Gene3D" id="3.40.50.150">
    <property type="entry name" value="Vaccinia Virus protein VP39"/>
    <property type="match status" value="1"/>
</dbReference>
<dbReference type="EMBL" id="FNFP01000001">
    <property type="protein sequence ID" value="SDK03469.1"/>
    <property type="molecule type" value="Genomic_DNA"/>
</dbReference>
<dbReference type="NCBIfam" id="TIGR00417">
    <property type="entry name" value="speE"/>
    <property type="match status" value="1"/>
</dbReference>
<keyword evidence="3 4" id="KW-0620">Polyamine biosynthesis</keyword>
<dbReference type="NCBIfam" id="NF002010">
    <property type="entry name" value="PRK00811.1"/>
    <property type="match status" value="1"/>
</dbReference>
<evidence type="ECO:0000313" key="9">
    <source>
        <dbReference type="EMBL" id="SDK03469.1"/>
    </source>
</evidence>
<dbReference type="EC" id="2.5.1.16" evidence="4"/>
<dbReference type="STRING" id="393762.SAMN05660472_00575"/>
<feature type="binding site" evidence="4">
    <location>
        <position position="86"/>
    </location>
    <ligand>
        <name>spermidine</name>
        <dbReference type="ChEBI" id="CHEBI:57834"/>
    </ligand>
</feature>
<dbReference type="CDD" id="cd02440">
    <property type="entry name" value="AdoMet_MTases"/>
    <property type="match status" value="1"/>
</dbReference>
<evidence type="ECO:0000256" key="5">
    <source>
        <dbReference type="PROSITE-ProRule" id="PRU00354"/>
    </source>
</evidence>
<feature type="active site" description="Proton acceptor" evidence="4 5">
    <location>
        <position position="155"/>
    </location>
</feature>
<dbReference type="Proteomes" id="UP000198718">
    <property type="component" value="Unassembled WGS sequence"/>
</dbReference>
<accession>A0A1G8YKS7</accession>
<gene>
    <name evidence="4" type="primary">speE</name>
    <name evidence="9" type="ORF">SAMN05660472_00575</name>
</gene>
<name>A0A1G8YKS7_9FIRM</name>
<comment type="similarity">
    <text evidence="1 4 6">Belongs to the spermidine/spermine synthase family.</text>
</comment>
<keyword evidence="4 7" id="KW-0745">Spermidine biosynthesis</keyword>
<dbReference type="UniPathway" id="UPA00248">
    <property type="reaction ID" value="UER00314"/>
</dbReference>
<dbReference type="InterPro" id="IPR029063">
    <property type="entry name" value="SAM-dependent_MTases_sf"/>
</dbReference>
<evidence type="ECO:0000256" key="2">
    <source>
        <dbReference type="ARBA" id="ARBA00022679"/>
    </source>
</evidence>
<evidence type="ECO:0000256" key="1">
    <source>
        <dbReference type="ARBA" id="ARBA00007867"/>
    </source>
</evidence>
<feature type="binding site" evidence="4">
    <location>
        <begin position="137"/>
        <end position="138"/>
    </location>
    <ligand>
        <name>S-methyl-5'-thioadenosine</name>
        <dbReference type="ChEBI" id="CHEBI:17509"/>
    </ligand>
</feature>
<feature type="binding site" evidence="4">
    <location>
        <position position="31"/>
    </location>
    <ligand>
        <name>S-methyl-5'-thioadenosine</name>
        <dbReference type="ChEBI" id="CHEBI:17509"/>
    </ligand>
</feature>
<evidence type="ECO:0000256" key="7">
    <source>
        <dbReference type="RuleBase" id="RU003837"/>
    </source>
</evidence>
<feature type="domain" description="PABS" evidence="8">
    <location>
        <begin position="2"/>
        <end position="235"/>
    </location>
</feature>
<evidence type="ECO:0000259" key="8">
    <source>
        <dbReference type="PROSITE" id="PS51006"/>
    </source>
</evidence>
<comment type="catalytic activity">
    <reaction evidence="4 7">
        <text>S-adenosyl 3-(methylsulfanyl)propylamine + putrescine = S-methyl-5'-thioadenosine + spermidine + H(+)</text>
        <dbReference type="Rhea" id="RHEA:12721"/>
        <dbReference type="ChEBI" id="CHEBI:15378"/>
        <dbReference type="ChEBI" id="CHEBI:17509"/>
        <dbReference type="ChEBI" id="CHEBI:57443"/>
        <dbReference type="ChEBI" id="CHEBI:57834"/>
        <dbReference type="ChEBI" id="CHEBI:326268"/>
        <dbReference type="EC" id="2.5.1.16"/>
    </reaction>
</comment>
<dbReference type="Pfam" id="PF01564">
    <property type="entry name" value="Spermine_synth"/>
    <property type="match status" value="1"/>
</dbReference>
<dbReference type="Gene3D" id="2.30.140.10">
    <property type="entry name" value="Spermidine synthase, tetramerisation domain"/>
    <property type="match status" value="1"/>
</dbReference>
<dbReference type="InterPro" id="IPR030374">
    <property type="entry name" value="PABS"/>
</dbReference>
<evidence type="ECO:0000256" key="3">
    <source>
        <dbReference type="ARBA" id="ARBA00023115"/>
    </source>
</evidence>
<dbReference type="PROSITE" id="PS51006">
    <property type="entry name" value="PABS_2"/>
    <property type="match status" value="1"/>
</dbReference>
<dbReference type="PROSITE" id="PS01330">
    <property type="entry name" value="PABS_1"/>
    <property type="match status" value="1"/>
</dbReference>
<dbReference type="GO" id="GO:0004766">
    <property type="term" value="F:spermidine synthase activity"/>
    <property type="evidence" value="ECO:0007669"/>
    <property type="project" value="UniProtKB-UniRule"/>
</dbReference>
<feature type="binding site" evidence="4">
    <location>
        <position position="162"/>
    </location>
    <ligand>
        <name>S-methyl-5'-thioadenosine</name>
        <dbReference type="ChEBI" id="CHEBI:17509"/>
    </ligand>
</feature>
<sequence>MPFILSEYHSPGLSVNWTANKVLFHKQSDFQEVAIVELEEMGRALVLDGYVQVTVEDEFVYNEMITHVPLFTHPKPEKVLIIGGGDGGSAREAAKHPSVTQVDLCEIDPMVIEACREHLPEMSVSYNHPKVNVITKDGVKFIKDHPNTYDVIIIDSSDPIGPAVDLFGKDFYSNVHKALKEDGIFACQSESLFYHQDLIKDVHEMLKGLFPIARLYTATTPTYPGFLWAYSMGSKKYDPFDRMDVKKPEIEARYYNHDIYKGCFALPTFIKETLGLKK</sequence>
<dbReference type="InterPro" id="IPR030373">
    <property type="entry name" value="PABS_CS"/>
</dbReference>
<dbReference type="GO" id="GO:0008295">
    <property type="term" value="P:spermidine biosynthetic process"/>
    <property type="evidence" value="ECO:0007669"/>
    <property type="project" value="UniProtKB-UniRule"/>
</dbReference>
<keyword evidence="10" id="KW-1185">Reference proteome</keyword>
<proteinExistence type="inferred from homology"/>
<comment type="function">
    <text evidence="4">Catalyzes the irreversible transfer of a propylamine group from the amino donor S-adenosylmethioninamine (decarboxy-AdoMet) to putrescine (1,4-diaminobutane) to yield spermidine.</text>
</comment>
<dbReference type="Pfam" id="PF17284">
    <property type="entry name" value="Spermine_synt_N"/>
    <property type="match status" value="1"/>
</dbReference>
<protein>
    <recommendedName>
        <fullName evidence="4">Polyamine aminopropyltransferase</fullName>
    </recommendedName>
    <alternativeName>
        <fullName evidence="4">Putrescine aminopropyltransferase</fullName>
        <shortName evidence="4">PAPT</shortName>
    </alternativeName>
    <alternativeName>
        <fullName evidence="4">Spermidine synthase</fullName>
        <shortName evidence="4">SPDS</shortName>
        <shortName evidence="4">SPDSY</shortName>
        <ecNumber evidence="4">2.5.1.16</ecNumber>
    </alternativeName>
</protein>
<organism evidence="9 10">
    <name type="scientific">Natronincola ferrireducens</name>
    <dbReference type="NCBI Taxonomy" id="393762"/>
    <lineage>
        <taxon>Bacteria</taxon>
        <taxon>Bacillati</taxon>
        <taxon>Bacillota</taxon>
        <taxon>Clostridia</taxon>
        <taxon>Peptostreptococcales</taxon>
        <taxon>Natronincolaceae</taxon>
        <taxon>Natronincola</taxon>
    </lineage>
</organism>
<reference evidence="9 10" key="1">
    <citation type="submission" date="2016-10" db="EMBL/GenBank/DDBJ databases">
        <authorList>
            <person name="de Groot N.N."/>
        </authorList>
    </citation>
    <scope>NUCLEOTIDE SEQUENCE [LARGE SCALE GENOMIC DNA]</scope>
    <source>
        <strain evidence="9 10">DSM 18346</strain>
    </source>
</reference>
<comment type="subunit">
    <text evidence="4">Homodimer or homotetramer.</text>
</comment>
<evidence type="ECO:0000256" key="6">
    <source>
        <dbReference type="RuleBase" id="RU003836"/>
    </source>
</evidence>
<dbReference type="GO" id="GO:0005829">
    <property type="term" value="C:cytosol"/>
    <property type="evidence" value="ECO:0007669"/>
    <property type="project" value="TreeGrafter"/>
</dbReference>
<dbReference type="NCBIfam" id="NF037959">
    <property type="entry name" value="MFS_SpdSyn"/>
    <property type="match status" value="1"/>
</dbReference>
<dbReference type="RefSeq" id="WP_090550006.1">
    <property type="nucleotide sequence ID" value="NZ_FNFP01000001.1"/>
</dbReference>
<dbReference type="SUPFAM" id="SSF53335">
    <property type="entry name" value="S-adenosyl-L-methionine-dependent methyltransferases"/>
    <property type="match status" value="1"/>
</dbReference>
<comment type="caution">
    <text evidence="4">Lacks conserved residue(s) required for the propagation of feature annotation.</text>
</comment>
<keyword evidence="2 4" id="KW-0808">Transferase</keyword>
<feature type="binding site" evidence="4">
    <location>
        <begin position="155"/>
        <end position="158"/>
    </location>
    <ligand>
        <name>spermidine</name>
        <dbReference type="ChEBI" id="CHEBI:57834"/>
    </ligand>
</feature>
<dbReference type="PANTHER" id="PTHR11558:SF11">
    <property type="entry name" value="SPERMIDINE SYNTHASE"/>
    <property type="match status" value="1"/>
</dbReference>
<evidence type="ECO:0000313" key="10">
    <source>
        <dbReference type="Proteomes" id="UP000198718"/>
    </source>
</evidence>
<dbReference type="InterPro" id="IPR035246">
    <property type="entry name" value="Spermidine_synt_N"/>
</dbReference>
<evidence type="ECO:0000256" key="4">
    <source>
        <dbReference type="HAMAP-Rule" id="MF_00198"/>
    </source>
</evidence>
<dbReference type="OrthoDB" id="9793120at2"/>
<dbReference type="InterPro" id="IPR001045">
    <property type="entry name" value="Spermi_synthase"/>
</dbReference>